<comment type="caution">
    <text evidence="1">The sequence shown here is derived from an EMBL/GenBank/DDBJ whole genome shotgun (WGS) entry which is preliminary data.</text>
</comment>
<accession>A0A9K3DBR0</accession>
<keyword evidence="2" id="KW-1185">Reference proteome</keyword>
<reference evidence="1 2" key="1">
    <citation type="journal article" date="2018" name="PLoS ONE">
        <title>The draft genome of Kipferlia bialata reveals reductive genome evolution in fornicate parasites.</title>
        <authorList>
            <person name="Tanifuji G."/>
            <person name="Takabayashi S."/>
            <person name="Kume K."/>
            <person name="Takagi M."/>
            <person name="Nakayama T."/>
            <person name="Kamikawa R."/>
            <person name="Inagaki Y."/>
            <person name="Hashimoto T."/>
        </authorList>
    </citation>
    <scope>NUCLEOTIDE SEQUENCE [LARGE SCALE GENOMIC DNA]</scope>
    <source>
        <strain evidence="1">NY0173</strain>
    </source>
</reference>
<dbReference type="AlphaFoldDB" id="A0A9K3DBR0"/>
<organism evidence="1 2">
    <name type="scientific">Kipferlia bialata</name>
    <dbReference type="NCBI Taxonomy" id="797122"/>
    <lineage>
        <taxon>Eukaryota</taxon>
        <taxon>Metamonada</taxon>
        <taxon>Carpediemonas-like organisms</taxon>
        <taxon>Kipferlia</taxon>
    </lineage>
</organism>
<gene>
    <name evidence="1" type="ORF">KIPB_013985</name>
</gene>
<evidence type="ECO:0000313" key="1">
    <source>
        <dbReference type="EMBL" id="GIQ90968.1"/>
    </source>
</evidence>
<name>A0A9K3DBR0_9EUKA</name>
<feature type="non-terminal residue" evidence="1">
    <location>
        <position position="48"/>
    </location>
</feature>
<dbReference type="EMBL" id="BDIP01006946">
    <property type="protein sequence ID" value="GIQ90968.1"/>
    <property type="molecule type" value="Genomic_DNA"/>
</dbReference>
<sequence>MVRYPVVLVPGYGSSILMARYRESGATLQVFPRLLDADTAVQHFLMGR</sequence>
<proteinExistence type="predicted"/>
<dbReference type="Proteomes" id="UP000265618">
    <property type="component" value="Unassembled WGS sequence"/>
</dbReference>
<protein>
    <submittedName>
        <fullName evidence="1">Uncharacterized protein</fullName>
    </submittedName>
</protein>
<evidence type="ECO:0000313" key="2">
    <source>
        <dbReference type="Proteomes" id="UP000265618"/>
    </source>
</evidence>